<feature type="transmembrane region" description="Helical" evidence="1">
    <location>
        <begin position="46"/>
        <end position="67"/>
    </location>
</feature>
<accession>A0A376FXA4</accession>
<evidence type="ECO:0000256" key="1">
    <source>
        <dbReference type="SAM" id="Phobius"/>
    </source>
</evidence>
<dbReference type="RefSeq" id="WP_260392379.1">
    <property type="nucleotide sequence ID" value="NZ_UFXS01000001.1"/>
</dbReference>
<proteinExistence type="predicted"/>
<keyword evidence="1" id="KW-0812">Transmembrane</keyword>
<feature type="transmembrane region" description="Helical" evidence="1">
    <location>
        <begin position="79"/>
        <end position="99"/>
    </location>
</feature>
<dbReference type="STRING" id="343874.GCA_000805695_01695"/>
<dbReference type="Proteomes" id="UP000254737">
    <property type="component" value="Unassembled WGS sequence"/>
</dbReference>
<keyword evidence="1" id="KW-0472">Membrane</keyword>
<dbReference type="EMBL" id="UFXS01000001">
    <property type="protein sequence ID" value="STD52959.1"/>
    <property type="molecule type" value="Genomic_DNA"/>
</dbReference>
<name>A0A376FXA4_9FLAO</name>
<dbReference type="AlphaFoldDB" id="A0A376FXA4"/>
<organism evidence="2 3">
    <name type="scientific">Empedobacter falsenii</name>
    <dbReference type="NCBI Taxonomy" id="343874"/>
    <lineage>
        <taxon>Bacteria</taxon>
        <taxon>Pseudomonadati</taxon>
        <taxon>Bacteroidota</taxon>
        <taxon>Flavobacteriia</taxon>
        <taxon>Flavobacteriales</taxon>
        <taxon>Weeksellaceae</taxon>
        <taxon>Empedobacter</taxon>
    </lineage>
</organism>
<keyword evidence="1" id="KW-1133">Transmembrane helix</keyword>
<sequence length="147" mass="17553">MKNKIIHLLILAFSSLLSGIMISKMSFIGKVGITIIYNEYTILKSWWKTALLLFVIQAVIFIVLSIWNEKTTKRFKRLLLPLIFLFMGIIGLIYCYYDFTETSHRLLKKTFHFGFYIFWFTWFGNCIFFMTKKSQKVEEIPQETEVY</sequence>
<feature type="transmembrane region" description="Helical" evidence="1">
    <location>
        <begin position="111"/>
        <end position="130"/>
    </location>
</feature>
<evidence type="ECO:0000313" key="2">
    <source>
        <dbReference type="EMBL" id="STD52959.1"/>
    </source>
</evidence>
<protein>
    <submittedName>
        <fullName evidence="2">Uncharacterized protein</fullName>
    </submittedName>
</protein>
<gene>
    <name evidence="2" type="ORF">NCTC13456_00173</name>
</gene>
<evidence type="ECO:0000313" key="3">
    <source>
        <dbReference type="Proteomes" id="UP000254737"/>
    </source>
</evidence>
<reference evidence="2 3" key="1">
    <citation type="submission" date="2018-06" db="EMBL/GenBank/DDBJ databases">
        <authorList>
            <consortium name="Pathogen Informatics"/>
            <person name="Doyle S."/>
        </authorList>
    </citation>
    <scope>NUCLEOTIDE SEQUENCE [LARGE SCALE GENOMIC DNA]</scope>
    <source>
        <strain evidence="2 3">NCTC13456</strain>
    </source>
</reference>